<keyword evidence="2" id="KW-0472">Membrane</keyword>
<feature type="compositionally biased region" description="Polar residues" evidence="1">
    <location>
        <begin position="169"/>
        <end position="183"/>
    </location>
</feature>
<feature type="region of interest" description="Disordered" evidence="1">
    <location>
        <begin position="58"/>
        <end position="79"/>
    </location>
</feature>
<proteinExistence type="predicted"/>
<dbReference type="CDD" id="cd12087">
    <property type="entry name" value="TM_EGFR-like"/>
    <property type="match status" value="1"/>
</dbReference>
<feature type="compositionally biased region" description="Basic and acidic residues" evidence="1">
    <location>
        <begin position="190"/>
        <end position="212"/>
    </location>
</feature>
<accession>A0AAN7APW1</accession>
<evidence type="ECO:0000313" key="4">
    <source>
        <dbReference type="Proteomes" id="UP001303160"/>
    </source>
</evidence>
<keyword evidence="2" id="KW-0812">Transmembrane</keyword>
<reference evidence="3" key="1">
    <citation type="journal article" date="2023" name="Mol. Phylogenet. Evol.">
        <title>Genome-scale phylogeny and comparative genomics of the fungal order Sordariales.</title>
        <authorList>
            <person name="Hensen N."/>
            <person name="Bonometti L."/>
            <person name="Westerberg I."/>
            <person name="Brannstrom I.O."/>
            <person name="Guillou S."/>
            <person name="Cros-Aarteil S."/>
            <person name="Calhoun S."/>
            <person name="Haridas S."/>
            <person name="Kuo A."/>
            <person name="Mondo S."/>
            <person name="Pangilinan J."/>
            <person name="Riley R."/>
            <person name="LaButti K."/>
            <person name="Andreopoulos B."/>
            <person name="Lipzen A."/>
            <person name="Chen C."/>
            <person name="Yan M."/>
            <person name="Daum C."/>
            <person name="Ng V."/>
            <person name="Clum A."/>
            <person name="Steindorff A."/>
            <person name="Ohm R.A."/>
            <person name="Martin F."/>
            <person name="Silar P."/>
            <person name="Natvig D.O."/>
            <person name="Lalanne C."/>
            <person name="Gautier V."/>
            <person name="Ament-Velasquez S.L."/>
            <person name="Kruys A."/>
            <person name="Hutchinson M.I."/>
            <person name="Powell A.J."/>
            <person name="Barry K."/>
            <person name="Miller A.N."/>
            <person name="Grigoriev I.V."/>
            <person name="Debuchy R."/>
            <person name="Gladieux P."/>
            <person name="Hiltunen Thoren M."/>
            <person name="Johannesson H."/>
        </authorList>
    </citation>
    <scope>NUCLEOTIDE SEQUENCE</scope>
    <source>
        <strain evidence="3">CBS 315.58</strain>
    </source>
</reference>
<evidence type="ECO:0000256" key="2">
    <source>
        <dbReference type="SAM" id="Phobius"/>
    </source>
</evidence>
<evidence type="ECO:0000256" key="1">
    <source>
        <dbReference type="SAM" id="MobiDB-lite"/>
    </source>
</evidence>
<reference evidence="3" key="2">
    <citation type="submission" date="2023-05" db="EMBL/GenBank/DDBJ databases">
        <authorList>
            <consortium name="Lawrence Berkeley National Laboratory"/>
            <person name="Steindorff A."/>
            <person name="Hensen N."/>
            <person name="Bonometti L."/>
            <person name="Westerberg I."/>
            <person name="Brannstrom I.O."/>
            <person name="Guillou S."/>
            <person name="Cros-Aarteil S."/>
            <person name="Calhoun S."/>
            <person name="Haridas S."/>
            <person name="Kuo A."/>
            <person name="Mondo S."/>
            <person name="Pangilinan J."/>
            <person name="Riley R."/>
            <person name="Labutti K."/>
            <person name="Andreopoulos B."/>
            <person name="Lipzen A."/>
            <person name="Chen C."/>
            <person name="Yanf M."/>
            <person name="Daum C."/>
            <person name="Ng V."/>
            <person name="Clum A."/>
            <person name="Ohm R."/>
            <person name="Martin F."/>
            <person name="Silar P."/>
            <person name="Natvig D."/>
            <person name="Lalanne C."/>
            <person name="Gautier V."/>
            <person name="Ament-Velasquez S.L."/>
            <person name="Kruys A."/>
            <person name="Hutchinson M.I."/>
            <person name="Powell A.J."/>
            <person name="Barry K."/>
            <person name="Miller A.N."/>
            <person name="Grigoriev I.V."/>
            <person name="Debuchy R."/>
            <person name="Gladieux P."/>
            <person name="Thoren M.H."/>
            <person name="Johannesson H."/>
        </authorList>
    </citation>
    <scope>NUCLEOTIDE SEQUENCE</scope>
    <source>
        <strain evidence="3">CBS 315.58</strain>
    </source>
</reference>
<keyword evidence="2" id="KW-1133">Transmembrane helix</keyword>
<organism evidence="3 4">
    <name type="scientific">Triangularia verruculosa</name>
    <dbReference type="NCBI Taxonomy" id="2587418"/>
    <lineage>
        <taxon>Eukaryota</taxon>
        <taxon>Fungi</taxon>
        <taxon>Dikarya</taxon>
        <taxon>Ascomycota</taxon>
        <taxon>Pezizomycotina</taxon>
        <taxon>Sordariomycetes</taxon>
        <taxon>Sordariomycetidae</taxon>
        <taxon>Sordariales</taxon>
        <taxon>Podosporaceae</taxon>
        <taxon>Triangularia</taxon>
    </lineage>
</organism>
<dbReference type="AlphaFoldDB" id="A0AAN7APW1"/>
<comment type="caution">
    <text evidence="3">The sequence shown here is derived from an EMBL/GenBank/DDBJ whole genome shotgun (WGS) entry which is preliminary data.</text>
</comment>
<evidence type="ECO:0000313" key="3">
    <source>
        <dbReference type="EMBL" id="KAK4194754.1"/>
    </source>
</evidence>
<gene>
    <name evidence="3" type="ORF">QBC40DRAFT_269849</name>
</gene>
<sequence>MAVPDYSQQWYNDLLLDDSNSSHTELEVLQRYYRRTIHFSNVGCKYHHYHIVNTSATATQPVSELENPTNETSTSNGLSTPSLVGVIIGSVVGAILLLGSTAFLVRRHRKKAEKHRPENGNNDNDESWGKAQLHGDSLPVKPKAPPQELPNSWLRELPDSGLRELPLGSDSTELPNSPNSKELQGSHGLPRYELDAEVYREQKERDGRDNMF</sequence>
<feature type="region of interest" description="Disordered" evidence="1">
    <location>
        <begin position="109"/>
        <end position="212"/>
    </location>
</feature>
<protein>
    <submittedName>
        <fullName evidence="3">Uncharacterized protein</fullName>
    </submittedName>
</protein>
<keyword evidence="4" id="KW-1185">Reference proteome</keyword>
<name>A0AAN7APW1_9PEZI</name>
<feature type="transmembrane region" description="Helical" evidence="2">
    <location>
        <begin position="83"/>
        <end position="105"/>
    </location>
</feature>
<dbReference type="Proteomes" id="UP001303160">
    <property type="component" value="Unassembled WGS sequence"/>
</dbReference>
<dbReference type="EMBL" id="MU864041">
    <property type="protein sequence ID" value="KAK4194754.1"/>
    <property type="molecule type" value="Genomic_DNA"/>
</dbReference>